<dbReference type="InterPro" id="IPR004324">
    <property type="entry name" value="FBT"/>
</dbReference>
<dbReference type="SUPFAM" id="SSF103473">
    <property type="entry name" value="MFS general substrate transporter"/>
    <property type="match status" value="1"/>
</dbReference>
<dbReference type="PANTHER" id="PTHR31585">
    <property type="entry name" value="FOLATE-BIOPTERIN TRANSPORTER 1, CHLOROPLASTIC"/>
    <property type="match status" value="1"/>
</dbReference>
<protein>
    <submittedName>
        <fullName evidence="8">Folate-biopterin transporter 9, chloroplastic</fullName>
    </submittedName>
</protein>
<comment type="subcellular location">
    <subcellularLocation>
        <location evidence="1">Membrane</location>
        <topology evidence="1">Multi-pass membrane protein</topology>
    </subcellularLocation>
</comment>
<evidence type="ECO:0000256" key="3">
    <source>
        <dbReference type="ARBA" id="ARBA00022448"/>
    </source>
</evidence>
<dbReference type="STRING" id="157652.A0A371EPS2"/>
<dbReference type="GO" id="GO:0016020">
    <property type="term" value="C:membrane"/>
    <property type="evidence" value="ECO:0007669"/>
    <property type="project" value="UniProtKB-SubCell"/>
</dbReference>
<comment type="caution">
    <text evidence="8">The sequence shown here is derived from an EMBL/GenBank/DDBJ whole genome shotgun (WGS) entry which is preliminary data.</text>
</comment>
<feature type="transmembrane region" description="Helical" evidence="7">
    <location>
        <begin position="254"/>
        <end position="274"/>
    </location>
</feature>
<feature type="transmembrane region" description="Helical" evidence="7">
    <location>
        <begin position="376"/>
        <end position="394"/>
    </location>
</feature>
<feature type="transmembrane region" description="Helical" evidence="7">
    <location>
        <begin position="507"/>
        <end position="525"/>
    </location>
</feature>
<keyword evidence="6 7" id="KW-0472">Membrane</keyword>
<comment type="similarity">
    <text evidence="2">Belongs to the major facilitator superfamily. Folate-biopterin transporter (TC 2.A.71) family.</text>
</comment>
<evidence type="ECO:0000256" key="6">
    <source>
        <dbReference type="ARBA" id="ARBA00023136"/>
    </source>
</evidence>
<evidence type="ECO:0000256" key="2">
    <source>
        <dbReference type="ARBA" id="ARBA00007015"/>
    </source>
</evidence>
<keyword evidence="9" id="KW-1185">Reference proteome</keyword>
<dbReference type="InterPro" id="IPR036259">
    <property type="entry name" value="MFS_trans_sf"/>
</dbReference>
<feature type="transmembrane region" description="Helical" evidence="7">
    <location>
        <begin position="154"/>
        <end position="180"/>
    </location>
</feature>
<reference evidence="8" key="1">
    <citation type="submission" date="2018-05" db="EMBL/GenBank/DDBJ databases">
        <title>Draft genome of Mucuna pruriens seed.</title>
        <authorList>
            <person name="Nnadi N.E."/>
            <person name="Vos R."/>
            <person name="Hasami M.H."/>
            <person name="Devisetty U.K."/>
            <person name="Aguiy J.C."/>
        </authorList>
    </citation>
    <scope>NUCLEOTIDE SEQUENCE [LARGE SCALE GENOMIC DNA]</scope>
    <source>
        <strain evidence="8">JCA_2017</strain>
    </source>
</reference>
<evidence type="ECO:0000256" key="4">
    <source>
        <dbReference type="ARBA" id="ARBA00022692"/>
    </source>
</evidence>
<keyword evidence="4 7" id="KW-0812">Transmembrane</keyword>
<evidence type="ECO:0000256" key="5">
    <source>
        <dbReference type="ARBA" id="ARBA00022989"/>
    </source>
</evidence>
<feature type="transmembrane region" description="Helical" evidence="7">
    <location>
        <begin position="474"/>
        <end position="495"/>
    </location>
</feature>
<accession>A0A371EPS2</accession>
<keyword evidence="3" id="KW-0813">Transport</keyword>
<evidence type="ECO:0000256" key="7">
    <source>
        <dbReference type="SAM" id="Phobius"/>
    </source>
</evidence>
<evidence type="ECO:0000256" key="1">
    <source>
        <dbReference type="ARBA" id="ARBA00004141"/>
    </source>
</evidence>
<dbReference type="InterPro" id="IPR039309">
    <property type="entry name" value="BT1"/>
</dbReference>
<dbReference type="OrthoDB" id="1923497at2759"/>
<feature type="transmembrane region" description="Helical" evidence="7">
    <location>
        <begin position="343"/>
        <end position="364"/>
    </location>
</feature>
<sequence length="571" mass="63019">MIYAAISSHNSFVGNMPRLHKHRKKPSLTPNLRPTICFQNHNHNNNNTVNNRPTFTVTRHVVVKEEYEKERVPSRKVVNNNGQMLLLCGFGYWVQGFRCFPWLALNFHMASNLNLHPSTLQLVQNSANLPMVAKPLYGILSDAIYICGAHRIPYVVIGGMLNSTNVSFCFVTYVLCFLVGPKLRCSFLHYQNSTLLQVLSWSLLAFVPIAHEVLPNLIASVLLSNLGASITEVAQDALVAEYGKKHKIGGLQSYAFMALAAGGILGNLVGGYFLQKLPPRAMFVIFSSLLSLQLAISFSTREESLGIVKLSGQDLAGQSITENIRKQVSDLVMAISDKSISQPLVWIVGSIAMVPMLSGSIFCYQTQCLNLDPTVIGWSRVVGQLVLLSGTLLYNRYWKKIPMRKLIGMVQILYASSLLLDLILVKQINLKWGIPNEVFALCFSGLAEIVSQFKLLPFSVLFANLCPKGCEGSLTAFLASALCLSSIASAFSGIGLASCLGITSGDYSGLTMGILAQFLAALVPLRWIHSLPMSQPVEKHRKRSMSRRARRNRRVGKVVLGSINVYRPERE</sequence>
<dbReference type="EMBL" id="QJKJ01012710">
    <property type="protein sequence ID" value="RDX68047.1"/>
    <property type="molecule type" value="Genomic_DNA"/>
</dbReference>
<dbReference type="AlphaFoldDB" id="A0A371EPS2"/>
<proteinExistence type="inferred from homology"/>
<keyword evidence="5 7" id="KW-1133">Transmembrane helix</keyword>
<dbReference type="Pfam" id="PF03092">
    <property type="entry name" value="BT1"/>
    <property type="match status" value="2"/>
</dbReference>
<dbReference type="Proteomes" id="UP000257109">
    <property type="component" value="Unassembled WGS sequence"/>
</dbReference>
<evidence type="ECO:0000313" key="9">
    <source>
        <dbReference type="Proteomes" id="UP000257109"/>
    </source>
</evidence>
<name>A0A371EPS2_MUCPR</name>
<dbReference type="Gene3D" id="1.20.1250.20">
    <property type="entry name" value="MFS general substrate transporter like domains"/>
    <property type="match status" value="1"/>
</dbReference>
<organism evidence="8 9">
    <name type="scientific">Mucuna pruriens</name>
    <name type="common">Velvet bean</name>
    <name type="synonym">Dolichos pruriens</name>
    <dbReference type="NCBI Taxonomy" id="157652"/>
    <lineage>
        <taxon>Eukaryota</taxon>
        <taxon>Viridiplantae</taxon>
        <taxon>Streptophyta</taxon>
        <taxon>Embryophyta</taxon>
        <taxon>Tracheophyta</taxon>
        <taxon>Spermatophyta</taxon>
        <taxon>Magnoliopsida</taxon>
        <taxon>eudicotyledons</taxon>
        <taxon>Gunneridae</taxon>
        <taxon>Pentapetalae</taxon>
        <taxon>rosids</taxon>
        <taxon>fabids</taxon>
        <taxon>Fabales</taxon>
        <taxon>Fabaceae</taxon>
        <taxon>Papilionoideae</taxon>
        <taxon>50 kb inversion clade</taxon>
        <taxon>NPAAA clade</taxon>
        <taxon>indigoferoid/millettioid clade</taxon>
        <taxon>Phaseoleae</taxon>
        <taxon>Mucuna</taxon>
    </lineage>
</organism>
<dbReference type="NCBIfam" id="TIGR00788">
    <property type="entry name" value="fbt"/>
    <property type="match status" value="1"/>
</dbReference>
<feature type="transmembrane region" description="Helical" evidence="7">
    <location>
        <begin position="438"/>
        <end position="462"/>
    </location>
</feature>
<evidence type="ECO:0000313" key="8">
    <source>
        <dbReference type="EMBL" id="RDX68047.1"/>
    </source>
</evidence>
<feature type="non-terminal residue" evidence="8">
    <location>
        <position position="1"/>
    </location>
</feature>
<dbReference type="PANTHER" id="PTHR31585:SF12">
    <property type="entry name" value="FOLATE-BIOPTERIN TRANSPORTER 9, CHLOROPLASTIC-RELATED"/>
    <property type="match status" value="1"/>
</dbReference>
<gene>
    <name evidence="8" type="ORF">CR513_53005</name>
</gene>
<feature type="transmembrane region" description="Helical" evidence="7">
    <location>
        <begin position="406"/>
        <end position="426"/>
    </location>
</feature>
<feature type="transmembrane region" description="Helical" evidence="7">
    <location>
        <begin position="192"/>
        <end position="211"/>
    </location>
</feature>